<feature type="compositionally biased region" description="Basic and acidic residues" evidence="11">
    <location>
        <begin position="167"/>
        <end position="179"/>
    </location>
</feature>
<feature type="compositionally biased region" description="Basic and acidic residues" evidence="11">
    <location>
        <begin position="39"/>
        <end position="53"/>
    </location>
</feature>
<feature type="compositionally biased region" description="Basic and acidic residues" evidence="11">
    <location>
        <begin position="147"/>
        <end position="158"/>
    </location>
</feature>
<dbReference type="CDD" id="cd03336">
    <property type="entry name" value="TCP1_beta"/>
    <property type="match status" value="1"/>
</dbReference>
<evidence type="ECO:0000313" key="14">
    <source>
        <dbReference type="Proteomes" id="UP000319731"/>
    </source>
</evidence>
<dbReference type="InterPro" id="IPR027409">
    <property type="entry name" value="GroEL-like_apical_dom_sf"/>
</dbReference>
<evidence type="ECO:0000256" key="4">
    <source>
        <dbReference type="ARBA" id="ARBA00011381"/>
    </source>
</evidence>
<keyword evidence="8 10" id="KW-0143">Chaperone</keyword>
<dbReference type="PROSITE" id="PS00751">
    <property type="entry name" value="TCP1_2"/>
    <property type="match status" value="1"/>
</dbReference>
<name>A0A507C292_9FUNG</name>
<dbReference type="InterPro" id="IPR053374">
    <property type="entry name" value="TCP-1_chaperonin"/>
</dbReference>
<dbReference type="GeneID" id="42005956"/>
<dbReference type="InterPro" id="IPR027410">
    <property type="entry name" value="TCP-1-like_intermed_sf"/>
</dbReference>
<dbReference type="GO" id="GO:0051082">
    <property type="term" value="F:unfolded protein binding"/>
    <property type="evidence" value="ECO:0007669"/>
    <property type="project" value="InterPro"/>
</dbReference>
<evidence type="ECO:0000256" key="2">
    <source>
        <dbReference type="ARBA" id="ARBA00004496"/>
    </source>
</evidence>
<dbReference type="EMBL" id="QEAO01000035">
    <property type="protein sequence ID" value="TPX32076.1"/>
    <property type="molecule type" value="Genomic_DNA"/>
</dbReference>
<dbReference type="FunFam" id="3.50.7.10:FF:000002">
    <property type="entry name" value="T-complex protein 1 subunit beta"/>
    <property type="match status" value="1"/>
</dbReference>
<dbReference type="GO" id="GO:0005832">
    <property type="term" value="C:chaperonin-containing T-complex"/>
    <property type="evidence" value="ECO:0007669"/>
    <property type="project" value="InterPro"/>
</dbReference>
<keyword evidence="14" id="KW-1185">Reference proteome</keyword>
<feature type="compositionally biased region" description="Low complexity" evidence="11">
    <location>
        <begin position="105"/>
        <end position="115"/>
    </location>
</feature>
<dbReference type="SUPFAM" id="SSF48592">
    <property type="entry name" value="GroEL equatorial domain-like"/>
    <property type="match status" value="1"/>
</dbReference>
<dbReference type="Gene3D" id="1.10.560.10">
    <property type="entry name" value="GroEL-like equatorial domain"/>
    <property type="match status" value="1"/>
</dbReference>
<evidence type="ECO:0000256" key="1">
    <source>
        <dbReference type="ARBA" id="ARBA00002912"/>
    </source>
</evidence>
<feature type="compositionally biased region" description="Polar residues" evidence="11">
    <location>
        <begin position="116"/>
        <end position="127"/>
    </location>
</feature>
<evidence type="ECO:0000256" key="8">
    <source>
        <dbReference type="ARBA" id="ARBA00023186"/>
    </source>
</evidence>
<dbReference type="InterPro" id="IPR002423">
    <property type="entry name" value="Cpn60/GroEL/TCP-1"/>
</dbReference>
<dbReference type="FunFam" id="1.10.560.10:FF:000017">
    <property type="entry name" value="T-complex protein 1 subunit eta"/>
    <property type="match status" value="1"/>
</dbReference>
<dbReference type="STRING" id="1806994.A0A507C292"/>
<dbReference type="GO" id="GO:0140662">
    <property type="term" value="F:ATP-dependent protein folding chaperone"/>
    <property type="evidence" value="ECO:0007669"/>
    <property type="project" value="InterPro"/>
</dbReference>
<evidence type="ECO:0000256" key="7">
    <source>
        <dbReference type="ARBA" id="ARBA00022840"/>
    </source>
</evidence>
<dbReference type="SUPFAM" id="SSF54849">
    <property type="entry name" value="GroEL-intermediate domain like"/>
    <property type="match status" value="1"/>
</dbReference>
<feature type="region of interest" description="Disordered" evidence="11">
    <location>
        <begin position="27"/>
        <end position="62"/>
    </location>
</feature>
<keyword evidence="5" id="KW-0963">Cytoplasm</keyword>
<dbReference type="InterPro" id="IPR013863">
    <property type="entry name" value="VID27_C"/>
</dbReference>
<evidence type="ECO:0000256" key="10">
    <source>
        <dbReference type="RuleBase" id="RU004187"/>
    </source>
</evidence>
<dbReference type="InterPro" id="IPR012716">
    <property type="entry name" value="Chap_CCT_beta"/>
</dbReference>
<feature type="region of interest" description="Disordered" evidence="11">
    <location>
        <begin position="79"/>
        <end position="183"/>
    </location>
</feature>
<reference evidence="13 14" key="1">
    <citation type="journal article" date="2019" name="Sci. Rep.">
        <title>Comparative genomics of chytrid fungi reveal insights into the obligate biotrophic and pathogenic lifestyle of Synchytrium endobioticum.</title>
        <authorList>
            <person name="van de Vossenberg B.T.L.H."/>
            <person name="Warris S."/>
            <person name="Nguyen H.D.T."/>
            <person name="van Gent-Pelzer M.P.E."/>
            <person name="Joly D.L."/>
            <person name="van de Geest H.C."/>
            <person name="Bonants P.J.M."/>
            <person name="Smith D.S."/>
            <person name="Levesque C.A."/>
            <person name="van der Lee T.A.J."/>
        </authorList>
    </citation>
    <scope>NUCLEOTIDE SEQUENCE [LARGE SCALE GENOMIC DNA]</scope>
    <source>
        <strain evidence="13 14">JEL517</strain>
    </source>
</reference>
<evidence type="ECO:0000256" key="5">
    <source>
        <dbReference type="ARBA" id="ARBA00022490"/>
    </source>
</evidence>
<comment type="function">
    <text evidence="1">Molecular chaperone; assists the folding of proteins upon ATP hydrolysis.</text>
</comment>
<keyword evidence="7 10" id="KW-0067">ATP-binding</keyword>
<evidence type="ECO:0000256" key="3">
    <source>
        <dbReference type="ARBA" id="ARBA00008020"/>
    </source>
</evidence>
<dbReference type="Gene3D" id="3.30.260.10">
    <property type="entry name" value="TCP-1-like chaperonin intermediate domain"/>
    <property type="match status" value="1"/>
</dbReference>
<evidence type="ECO:0000256" key="9">
    <source>
        <dbReference type="ARBA" id="ARBA00033237"/>
    </source>
</evidence>
<dbReference type="PANTHER" id="PTHR11353">
    <property type="entry name" value="CHAPERONIN"/>
    <property type="match status" value="1"/>
</dbReference>
<comment type="caution">
    <text evidence="13">The sequence shown here is derived from an EMBL/GenBank/DDBJ whole genome shotgun (WGS) entry which is preliminary data.</text>
</comment>
<dbReference type="OrthoDB" id="10248520at2759"/>
<gene>
    <name evidence="13" type="ORF">SmJEL517_g04731</name>
</gene>
<organism evidence="13 14">
    <name type="scientific">Synchytrium microbalum</name>
    <dbReference type="NCBI Taxonomy" id="1806994"/>
    <lineage>
        <taxon>Eukaryota</taxon>
        <taxon>Fungi</taxon>
        <taxon>Fungi incertae sedis</taxon>
        <taxon>Chytridiomycota</taxon>
        <taxon>Chytridiomycota incertae sedis</taxon>
        <taxon>Chytridiomycetes</taxon>
        <taxon>Synchytriales</taxon>
        <taxon>Synchytriaceae</taxon>
        <taxon>Synchytrium</taxon>
    </lineage>
</organism>
<dbReference type="Pfam" id="PF00118">
    <property type="entry name" value="Cpn60_TCP1"/>
    <property type="match status" value="1"/>
</dbReference>
<dbReference type="Gene3D" id="3.50.7.10">
    <property type="entry name" value="GroEL"/>
    <property type="match status" value="1"/>
</dbReference>
<dbReference type="InterPro" id="IPR017998">
    <property type="entry name" value="Chaperone_TCP-1"/>
</dbReference>
<dbReference type="PROSITE" id="PS00750">
    <property type="entry name" value="TCP1_1"/>
    <property type="match status" value="1"/>
</dbReference>
<evidence type="ECO:0000256" key="11">
    <source>
        <dbReference type="SAM" id="MobiDB-lite"/>
    </source>
</evidence>
<evidence type="ECO:0000259" key="12">
    <source>
        <dbReference type="Pfam" id="PF08553"/>
    </source>
</evidence>
<dbReference type="InterPro" id="IPR002194">
    <property type="entry name" value="Chaperonin_TCP-1_CS"/>
</dbReference>
<dbReference type="SUPFAM" id="SSF52029">
    <property type="entry name" value="GroEL apical domain-like"/>
    <property type="match status" value="1"/>
</dbReference>
<dbReference type="PRINTS" id="PR00304">
    <property type="entry name" value="TCOMPLEXTCP1"/>
</dbReference>
<comment type="similarity">
    <text evidence="3 10">Belongs to the TCP-1 chaperonin family.</text>
</comment>
<sequence length="1356" mass="148364">MSRQSSHPSIMSVESLYYLLFGRRIKNEELTPQPTAKNDTTESREADHEEHGLVKPSSKPRRKRCRCLTFVVSLFGRYQSSRSSPTPSPTASPCPDDTATVSPTSSSSSSSSSSSPIDETQTSQATVPSIAKQESCASNGGTAQAIKIEEYSGERVQEADSDDEVEQAARKDDESKGKEAAVGANSGATIGVPAEISAAKVSAIEAVASPISSPAMEETPLPSSTTTTIPHTILGEGPVTEFQGVPSNAIIASIKPMPARSSKKNSSAGVPYIHNRSFVVRGNHTSVIQTSVFKASDHSTLDINTTVSNDRDIYRTTFATRQELFVRQDWAQLLMRPNEEHSIFHKYSDNSRLEVSTTIDHVRDINSKLSPRKVMLHEEVSSMLIMKPQEEHSIFRMDLERGRIAEEWQADDSISVDSILPYSNFAQLAPEKTVIGTNHKSILRVDLPLAASQRGSETRPFVKTNDFSRGGIVKEWKVDDGKPVKSIFPDSKFVQLPPQKTIIEIQNRALFGANPRLSEDERVDTESRQHFTNNEISNTLTISKGEYNKSDIRLVNEVRSTPRTQMLGYNHQKGGIDRVPYGRAVVRKWSEAVSADAAMMKPTNDAKWNPPKTFVGSNRSSLHKVNPLRAGNKREETDPKQYVTKCAMTTTLNRLGSRARTQASVYDHPIIGIDATADGKSIVGAQKKYCSLPLVVSESHQSGFRNLECEKATSEMVIVNPEHAGCMGVEVALSPARFNTGEDKQERTIVTSSGPYAIIGEVDPLLHGFMNDSRIKHYGDPVISDEVTNGYKESIIVTLPERLKMIYSIKKDLDCYPWAGTMGPVQIFGENASEERAENARLSSFVGAIAVGDLVKSTLGPKGMDKILASMSRGEIMVTNDGATILKSIALDNAAAKVLVNISKVQDDEVGDGTTSVCVLAAELLREGEKLVAQKIHPQTIIEGYRIASAAAFKALEAAAVDNRQVFDLGRLKDPEHFRKDLINIAKTTLSSKVLSQDKEYFAKLAVDAVLRLKGSTNLDNIQIIKKPGGKLIDSYLAEGFILDKKIGVNQPKRIENAKILVANTPMDYDKIKIFGARVKVDATGKLAELERAEREKMKAKVEKIKAHGINCFVNRQLIYNWPEQLFADAGIMSIEHADFDGIERLALVTGGEITSTFDHPDLVKLGRCDLIEEIIIGEDRLIKFSGVAAGEACTVVLRGATTQLLDEAERSLHDALCVLSQTVQEPRTVLGGGCAEMLMAKVVDELAVKTPGKRAIAVESFARALRQLPTILADNAGYDSSDLVAQLRASHAEGNTTAGLNMYEGIIGDMSEAGLGITESFKLKRQVLLSASEAAEMILRVDDIIRCAPRQRNRE</sequence>
<feature type="domain" description="Vacuolar import/degradation Vid27 C-terminal" evidence="12">
    <location>
        <begin position="346"/>
        <end position="468"/>
    </location>
</feature>
<feature type="region of interest" description="Disordered" evidence="11">
    <location>
        <begin position="603"/>
        <end position="624"/>
    </location>
</feature>
<dbReference type="NCBIfam" id="TIGR02341">
    <property type="entry name" value="chap_CCT_beta"/>
    <property type="match status" value="1"/>
</dbReference>
<keyword evidence="6 10" id="KW-0547">Nucleotide-binding</keyword>
<protein>
    <recommendedName>
        <fullName evidence="9">CCT-beta</fullName>
    </recommendedName>
</protein>
<dbReference type="GO" id="GO:0005524">
    <property type="term" value="F:ATP binding"/>
    <property type="evidence" value="ECO:0007669"/>
    <property type="project" value="UniProtKB-KW"/>
</dbReference>
<dbReference type="InterPro" id="IPR027413">
    <property type="entry name" value="GROEL-like_equatorial_sf"/>
</dbReference>
<dbReference type="PROSITE" id="PS00995">
    <property type="entry name" value="TCP1_3"/>
    <property type="match status" value="1"/>
</dbReference>
<dbReference type="Proteomes" id="UP000319731">
    <property type="component" value="Unassembled WGS sequence"/>
</dbReference>
<dbReference type="Pfam" id="PF08553">
    <property type="entry name" value="VID27"/>
    <property type="match status" value="3"/>
</dbReference>
<dbReference type="RefSeq" id="XP_031023350.1">
    <property type="nucleotide sequence ID" value="XM_031170659.1"/>
</dbReference>
<dbReference type="GO" id="GO:0016887">
    <property type="term" value="F:ATP hydrolysis activity"/>
    <property type="evidence" value="ECO:0007669"/>
    <property type="project" value="InterPro"/>
</dbReference>
<dbReference type="NCBIfam" id="NF041083">
    <property type="entry name" value="thermosome_beta"/>
    <property type="match status" value="1"/>
</dbReference>
<evidence type="ECO:0000256" key="6">
    <source>
        <dbReference type="ARBA" id="ARBA00022741"/>
    </source>
</evidence>
<proteinExistence type="inferred from homology"/>
<feature type="domain" description="Vacuolar import/degradation Vid27 C-terminal" evidence="12">
    <location>
        <begin position="264"/>
        <end position="345"/>
    </location>
</feature>
<evidence type="ECO:0000313" key="13">
    <source>
        <dbReference type="EMBL" id="TPX32076.1"/>
    </source>
</evidence>
<comment type="subunit">
    <text evidence="4">Component of the T-complex protein 1 (TCP1) complex.</text>
</comment>
<accession>A0A507C292</accession>
<feature type="domain" description="Vacuolar import/degradation Vid27 C-terminal" evidence="12">
    <location>
        <begin position="585"/>
        <end position="806"/>
    </location>
</feature>
<comment type="subcellular location">
    <subcellularLocation>
        <location evidence="2">Cytoplasm</location>
    </subcellularLocation>
</comment>